<comment type="caution">
    <text evidence="1">The sequence shown here is derived from an EMBL/GenBank/DDBJ whole genome shotgun (WGS) entry which is preliminary data.</text>
</comment>
<organism evidence="1 2">
    <name type="scientific">Hibiscus trionum</name>
    <name type="common">Flower of an hour</name>
    <dbReference type="NCBI Taxonomy" id="183268"/>
    <lineage>
        <taxon>Eukaryota</taxon>
        <taxon>Viridiplantae</taxon>
        <taxon>Streptophyta</taxon>
        <taxon>Embryophyta</taxon>
        <taxon>Tracheophyta</taxon>
        <taxon>Spermatophyta</taxon>
        <taxon>Magnoliopsida</taxon>
        <taxon>eudicotyledons</taxon>
        <taxon>Gunneridae</taxon>
        <taxon>Pentapetalae</taxon>
        <taxon>rosids</taxon>
        <taxon>malvids</taxon>
        <taxon>Malvales</taxon>
        <taxon>Malvaceae</taxon>
        <taxon>Malvoideae</taxon>
        <taxon>Hibiscus</taxon>
    </lineage>
</organism>
<reference evidence="1" key="1">
    <citation type="submission" date="2023-05" db="EMBL/GenBank/DDBJ databases">
        <title>Genome and transcriptome analyses reveal genes involved in the formation of fine ridges on petal epidermal cells in Hibiscus trionum.</title>
        <authorList>
            <person name="Koshimizu S."/>
            <person name="Masuda S."/>
            <person name="Ishii T."/>
            <person name="Shirasu K."/>
            <person name="Hoshino A."/>
            <person name="Arita M."/>
        </authorList>
    </citation>
    <scope>NUCLEOTIDE SEQUENCE</scope>
    <source>
        <strain evidence="1">Hamamatsu line</strain>
    </source>
</reference>
<evidence type="ECO:0008006" key="3">
    <source>
        <dbReference type="Google" id="ProtNLM"/>
    </source>
</evidence>
<evidence type="ECO:0000313" key="1">
    <source>
        <dbReference type="EMBL" id="GMJ02220.1"/>
    </source>
</evidence>
<name>A0A9W7IUD9_HIBTR</name>
<proteinExistence type="predicted"/>
<evidence type="ECO:0000313" key="2">
    <source>
        <dbReference type="Proteomes" id="UP001165190"/>
    </source>
</evidence>
<protein>
    <recommendedName>
        <fullName evidence="3">Aspartate/glutamate/uridylate kinase domain-containing protein</fullName>
    </recommendedName>
</protein>
<dbReference type="Proteomes" id="UP001165190">
    <property type="component" value="Unassembled WGS sequence"/>
</dbReference>
<dbReference type="SUPFAM" id="SSF53633">
    <property type="entry name" value="Carbamate kinase-like"/>
    <property type="match status" value="1"/>
</dbReference>
<keyword evidence="2" id="KW-1185">Reference proteome</keyword>
<gene>
    <name evidence="1" type="ORF">HRI_003891200</name>
</gene>
<dbReference type="Gene3D" id="3.40.1160.10">
    <property type="entry name" value="Acetylglutamate kinase-like"/>
    <property type="match status" value="1"/>
</dbReference>
<dbReference type="OrthoDB" id="1723682at2759"/>
<sequence length="126" mass="13926">MATAISPKSLYLCSLKQPSCFPKPKPLVNSTKNFNSGAIRMRCARIKEALNPAVVENVKYTDQLRLRIISESLPCIQNLRGKIIVVKYGGAAMKSAELKASVVRDIVLLSCLGLRPSSCHCPWRRP</sequence>
<accession>A0A9W7IUD9</accession>
<dbReference type="InterPro" id="IPR036393">
    <property type="entry name" value="AceGlu_kinase-like_sf"/>
</dbReference>
<dbReference type="EMBL" id="BSYR01000035">
    <property type="protein sequence ID" value="GMJ02220.1"/>
    <property type="molecule type" value="Genomic_DNA"/>
</dbReference>
<dbReference type="AlphaFoldDB" id="A0A9W7IUD9"/>